<comment type="caution">
    <text evidence="1">The sequence shown here is derived from an EMBL/GenBank/DDBJ whole genome shotgun (WGS) entry which is preliminary data.</text>
</comment>
<dbReference type="AlphaFoldDB" id="A0A811V1U9"/>
<dbReference type="OrthoDB" id="313308at2759"/>
<gene>
    <name evidence="1" type="ORF">CCAP1982_LOCUS11859</name>
</gene>
<protein>
    <submittedName>
        <fullName evidence="1">(Mediterranean fruit fly) hypothetical protein</fullName>
    </submittedName>
</protein>
<evidence type="ECO:0000313" key="2">
    <source>
        <dbReference type="Proteomes" id="UP000606786"/>
    </source>
</evidence>
<proteinExistence type="predicted"/>
<evidence type="ECO:0000313" key="1">
    <source>
        <dbReference type="EMBL" id="CAD7003403.1"/>
    </source>
</evidence>
<accession>A0A811V1U9</accession>
<sequence>MPTIPTRHFRRVKGGTDADDARVANILGLEATSPKTPLRTEVREMELTWSAGMQCCPAPPCKYSFWWSSPPKPMGKKTSKSPNLVPFEMRKWQDVFGNIKSDAEGSDELPVKFVKLIFPNILGYLTHMLNLYLTTSWLPSKWKVVNVTTVAQKQKHKVHKYITKTLEIV</sequence>
<keyword evidence="2" id="KW-1185">Reference proteome</keyword>
<dbReference type="Proteomes" id="UP000606786">
    <property type="component" value="Unassembled WGS sequence"/>
</dbReference>
<reference evidence="1" key="1">
    <citation type="submission" date="2020-11" db="EMBL/GenBank/DDBJ databases">
        <authorList>
            <person name="Whitehead M."/>
        </authorList>
    </citation>
    <scope>NUCLEOTIDE SEQUENCE</scope>
    <source>
        <strain evidence="1">EGII</strain>
    </source>
</reference>
<name>A0A811V1U9_CERCA</name>
<dbReference type="EMBL" id="CAJHJT010000034">
    <property type="protein sequence ID" value="CAD7003403.1"/>
    <property type="molecule type" value="Genomic_DNA"/>
</dbReference>
<organism evidence="1 2">
    <name type="scientific">Ceratitis capitata</name>
    <name type="common">Mediterranean fruit fly</name>
    <name type="synonym">Tephritis capitata</name>
    <dbReference type="NCBI Taxonomy" id="7213"/>
    <lineage>
        <taxon>Eukaryota</taxon>
        <taxon>Metazoa</taxon>
        <taxon>Ecdysozoa</taxon>
        <taxon>Arthropoda</taxon>
        <taxon>Hexapoda</taxon>
        <taxon>Insecta</taxon>
        <taxon>Pterygota</taxon>
        <taxon>Neoptera</taxon>
        <taxon>Endopterygota</taxon>
        <taxon>Diptera</taxon>
        <taxon>Brachycera</taxon>
        <taxon>Muscomorpha</taxon>
        <taxon>Tephritoidea</taxon>
        <taxon>Tephritidae</taxon>
        <taxon>Ceratitis</taxon>
        <taxon>Ceratitis</taxon>
    </lineage>
</organism>